<keyword evidence="3" id="KW-0479">Metal-binding</keyword>
<dbReference type="PROSITE" id="PS00198">
    <property type="entry name" value="4FE4S_FER_1"/>
    <property type="match status" value="1"/>
</dbReference>
<dbReference type="InterPro" id="IPR032879">
    <property type="entry name" value="FixG_C"/>
</dbReference>
<dbReference type="GO" id="GO:0051539">
    <property type="term" value="F:4 iron, 4 sulfur cluster binding"/>
    <property type="evidence" value="ECO:0007669"/>
    <property type="project" value="UniProtKB-KW"/>
</dbReference>
<evidence type="ECO:0000256" key="1">
    <source>
        <dbReference type="ARBA" id="ARBA00022448"/>
    </source>
</evidence>
<dbReference type="Gene3D" id="2.60.40.10">
    <property type="entry name" value="Immunoglobulins"/>
    <property type="match status" value="1"/>
</dbReference>
<keyword evidence="1" id="KW-0813">Transport</keyword>
<dbReference type="GO" id="GO:0005886">
    <property type="term" value="C:plasma membrane"/>
    <property type="evidence" value="ECO:0007669"/>
    <property type="project" value="TreeGrafter"/>
</dbReference>
<evidence type="ECO:0000256" key="5">
    <source>
        <dbReference type="ARBA" id="ARBA00023004"/>
    </source>
</evidence>
<feature type="transmembrane region" description="Helical" evidence="7">
    <location>
        <begin position="171"/>
        <end position="189"/>
    </location>
</feature>
<dbReference type="KEGG" id="suls:Sdiek1_0116"/>
<dbReference type="InterPro" id="IPR017900">
    <property type="entry name" value="4Fe4S_Fe_S_CS"/>
</dbReference>
<feature type="transmembrane region" description="Helical" evidence="7">
    <location>
        <begin position="315"/>
        <end position="333"/>
    </location>
</feature>
<feature type="domain" description="4Fe-4S ferredoxin-type" evidence="8">
    <location>
        <begin position="237"/>
        <end position="265"/>
    </location>
</feature>
<dbReference type="OrthoDB" id="9811700at2"/>
<keyword evidence="7" id="KW-0812">Transmembrane</keyword>
<keyword evidence="6" id="KW-0411">Iron-sulfur</keyword>
<dbReference type="Pfam" id="PF13746">
    <property type="entry name" value="Fer4_18"/>
    <property type="match status" value="1"/>
</dbReference>
<feature type="transmembrane region" description="Helical" evidence="7">
    <location>
        <begin position="21"/>
        <end position="44"/>
    </location>
</feature>
<proteinExistence type="predicted"/>
<dbReference type="EMBL" id="CP021416">
    <property type="protein sequence ID" value="ARU47299.1"/>
    <property type="molecule type" value="Genomic_DNA"/>
</dbReference>
<dbReference type="PROSITE" id="PS51379">
    <property type="entry name" value="4FE4S_FER_2"/>
    <property type="match status" value="1"/>
</dbReference>
<keyword evidence="5" id="KW-0408">Iron</keyword>
<dbReference type="Pfam" id="PF12801">
    <property type="entry name" value="Fer4_5"/>
    <property type="match status" value="1"/>
</dbReference>
<feature type="transmembrane region" description="Helical" evidence="7">
    <location>
        <begin position="64"/>
        <end position="90"/>
    </location>
</feature>
<dbReference type="Gene3D" id="3.30.70.20">
    <property type="match status" value="1"/>
</dbReference>
<name>A0A1Y0HGS9_9BACT</name>
<dbReference type="SUPFAM" id="SSF54862">
    <property type="entry name" value="4Fe-4S ferredoxins"/>
    <property type="match status" value="1"/>
</dbReference>
<reference evidence="10" key="1">
    <citation type="submission" date="2017-05" db="EMBL/GenBank/DDBJ databases">
        <title>Dechlorination kinetics govern the competition between two new strains of the genus Sulfurospirillum.</title>
        <authorList>
            <person name="Buttet G.F."/>
            <person name="Murray A.M."/>
            <person name="Goris T."/>
            <person name="Burion M."/>
            <person name="Lin B."/>
            <person name="Rolle M."/>
            <person name="Maillard J."/>
        </authorList>
    </citation>
    <scope>NUCLEOTIDE SEQUENCE [LARGE SCALE GENOMIC DNA]</scope>
    <source>
        <strain evidence="10">SL2-1</strain>
    </source>
</reference>
<dbReference type="Proteomes" id="UP000196005">
    <property type="component" value="Chromosome"/>
</dbReference>
<protein>
    <submittedName>
        <fullName evidence="9">Electron transport protein YccM</fullName>
    </submittedName>
</protein>
<dbReference type="InterPro" id="IPR051684">
    <property type="entry name" value="Electron_Trans/Redox"/>
</dbReference>
<dbReference type="RefSeq" id="WP_087437416.1">
    <property type="nucleotide sequence ID" value="NZ_CP021416.1"/>
</dbReference>
<dbReference type="Pfam" id="PF11614">
    <property type="entry name" value="FixG_C"/>
    <property type="match status" value="1"/>
</dbReference>
<dbReference type="AlphaFoldDB" id="A0A1Y0HGS9"/>
<evidence type="ECO:0000313" key="9">
    <source>
        <dbReference type="EMBL" id="ARU47299.1"/>
    </source>
</evidence>
<evidence type="ECO:0000256" key="6">
    <source>
        <dbReference type="ARBA" id="ARBA00023014"/>
    </source>
</evidence>
<dbReference type="InterPro" id="IPR014116">
    <property type="entry name" value="Cyt_c_oxidase_cbb3_FixG"/>
</dbReference>
<keyword evidence="10" id="KW-1185">Reference proteome</keyword>
<evidence type="ECO:0000256" key="7">
    <source>
        <dbReference type="SAM" id="Phobius"/>
    </source>
</evidence>
<keyword evidence="4" id="KW-0249">Electron transport</keyword>
<evidence type="ECO:0000256" key="3">
    <source>
        <dbReference type="ARBA" id="ARBA00022723"/>
    </source>
</evidence>
<evidence type="ECO:0000256" key="2">
    <source>
        <dbReference type="ARBA" id="ARBA00022485"/>
    </source>
</evidence>
<dbReference type="NCBIfam" id="TIGR02745">
    <property type="entry name" value="ccoG_rdxA_fixG"/>
    <property type="match status" value="1"/>
</dbReference>
<keyword evidence="7" id="KW-1133">Transmembrane helix</keyword>
<sequence>MNCSNDCSTQPTYYRLKRYMSFGIITFISLVLPFITIEGKHFFLLSFDKKQLNLFFTAFDMQELYLMPFVIMLFFLGIFFITTLGGRVWCGWSCPQTIFRVIFRDLIQTKLLGIRKNIHNKQKEPENQIVKRFIAIIIWACLALLAASNFLWYFIPPEDFFVYLQHPLDNTIMYGFLIGITTFLIYDVVALKENFCVYICPYARIQSALFDENTIQTIYDVKRGGQIYDAKGMKLSSKPPLATDDCTGCEACVRVCPTHIDIRKGMQLECINCLECADACTPVMEKLGKPSLITWTSYNAAEKGVKTQYFRFRTIAYMVALSIALIGLFAMGTQKEYMLLNINRTSQLYKMADDGKTVENVYTFLFQNTDTKDHTYYFEISNKDIKIDKPSEPFLLKAGEKMKKVVILNAAPKELREEGEDLPITIKAYAVDAKEKIIVNRHTIFIYPKRSDVQP</sequence>
<dbReference type="PANTHER" id="PTHR30176">
    <property type="entry name" value="FERREDOXIN-TYPE PROTEIN NAPH"/>
    <property type="match status" value="1"/>
</dbReference>
<dbReference type="GO" id="GO:0046872">
    <property type="term" value="F:metal ion binding"/>
    <property type="evidence" value="ECO:0007669"/>
    <property type="project" value="UniProtKB-KW"/>
</dbReference>
<keyword evidence="2" id="KW-0004">4Fe-4S</keyword>
<gene>
    <name evidence="9" type="ORF">Sdiek1_0116</name>
</gene>
<dbReference type="PANTHER" id="PTHR30176:SF3">
    <property type="entry name" value="FERREDOXIN-TYPE PROTEIN NAPH"/>
    <property type="match status" value="1"/>
</dbReference>
<evidence type="ECO:0000313" key="10">
    <source>
        <dbReference type="Proteomes" id="UP000196005"/>
    </source>
</evidence>
<dbReference type="InterPro" id="IPR013783">
    <property type="entry name" value="Ig-like_fold"/>
</dbReference>
<accession>A0A1Y0HGS9</accession>
<evidence type="ECO:0000256" key="4">
    <source>
        <dbReference type="ARBA" id="ARBA00022982"/>
    </source>
</evidence>
<keyword evidence="7" id="KW-0472">Membrane</keyword>
<organism evidence="9 10">
    <name type="scientific">Sulfurospirillum diekertiae</name>
    <dbReference type="NCBI Taxonomy" id="1854492"/>
    <lineage>
        <taxon>Bacteria</taxon>
        <taxon>Pseudomonadati</taxon>
        <taxon>Campylobacterota</taxon>
        <taxon>Epsilonproteobacteria</taxon>
        <taxon>Campylobacterales</taxon>
        <taxon>Sulfurospirillaceae</taxon>
        <taxon>Sulfurospirillum</taxon>
    </lineage>
</organism>
<evidence type="ECO:0000259" key="8">
    <source>
        <dbReference type="PROSITE" id="PS51379"/>
    </source>
</evidence>
<dbReference type="InterPro" id="IPR017896">
    <property type="entry name" value="4Fe4S_Fe-S-bd"/>
</dbReference>
<feature type="transmembrane region" description="Helical" evidence="7">
    <location>
        <begin position="133"/>
        <end position="155"/>
    </location>
</feature>